<keyword evidence="3" id="KW-1185">Reference proteome</keyword>
<dbReference type="EMBL" id="JAHBMH010000073">
    <property type="protein sequence ID" value="KAK1932929.1"/>
    <property type="molecule type" value="Genomic_DNA"/>
</dbReference>
<keyword evidence="1" id="KW-0472">Membrane</keyword>
<dbReference type="Proteomes" id="UP001195914">
    <property type="component" value="Unassembled WGS sequence"/>
</dbReference>
<sequence>MGSLEAQTATHRYLKTFQKHEAGSQSTAGAADEVSELSNLGKLKSDLDGTIGRIRPYLQNKALSEADWQKVNALRQDAKVKLDSANSKIKDLMQSHASTADRVMVLQLQRYRRIFEQMAGDYSILSKQLDQQHQSFLLFNDNRHVTQKRGASMDTGKVVVEAIMDVESLTEQACLNLDMLKRGNDRMMQIYGRLNKMVHEHLFDIHKLQRNINYVLIRNRTVTSVVMGICCFIVIYKLILSKII</sequence>
<dbReference type="AlphaFoldDB" id="A0AAD9G6S9"/>
<proteinExistence type="predicted"/>
<gene>
    <name evidence="2" type="ORF">X943_001427</name>
</gene>
<keyword evidence="1" id="KW-1133">Transmembrane helix</keyword>
<accession>A0AAD9G6S9</accession>
<keyword evidence="1" id="KW-0812">Transmembrane</keyword>
<evidence type="ECO:0000313" key="3">
    <source>
        <dbReference type="Proteomes" id="UP001195914"/>
    </source>
</evidence>
<feature type="transmembrane region" description="Helical" evidence="1">
    <location>
        <begin position="221"/>
        <end position="240"/>
    </location>
</feature>
<reference evidence="2" key="2">
    <citation type="submission" date="2021-05" db="EMBL/GenBank/DDBJ databases">
        <authorList>
            <person name="Pain A."/>
        </authorList>
    </citation>
    <scope>NUCLEOTIDE SEQUENCE</scope>
    <source>
        <strain evidence="2">1802A</strain>
    </source>
</reference>
<evidence type="ECO:0000256" key="1">
    <source>
        <dbReference type="SAM" id="Phobius"/>
    </source>
</evidence>
<comment type="caution">
    <text evidence="2">The sequence shown here is derived from an EMBL/GenBank/DDBJ whole genome shotgun (WGS) entry which is preliminary data.</text>
</comment>
<evidence type="ECO:0000313" key="2">
    <source>
        <dbReference type="EMBL" id="KAK1932929.1"/>
    </source>
</evidence>
<organism evidence="2 3">
    <name type="scientific">Babesia divergens</name>
    <dbReference type="NCBI Taxonomy" id="32595"/>
    <lineage>
        <taxon>Eukaryota</taxon>
        <taxon>Sar</taxon>
        <taxon>Alveolata</taxon>
        <taxon>Apicomplexa</taxon>
        <taxon>Aconoidasida</taxon>
        <taxon>Piroplasmida</taxon>
        <taxon>Babesiidae</taxon>
        <taxon>Babesia</taxon>
    </lineage>
</organism>
<protein>
    <submittedName>
        <fullName evidence="2">Uncharacterized protein</fullName>
    </submittedName>
</protein>
<reference evidence="2" key="1">
    <citation type="journal article" date="2014" name="Nucleic Acids Res.">
        <title>The evolutionary dynamics of variant antigen genes in Babesia reveal a history of genomic innovation underlying host-parasite interaction.</title>
        <authorList>
            <person name="Jackson A.P."/>
            <person name="Otto T.D."/>
            <person name="Darby A."/>
            <person name="Ramaprasad A."/>
            <person name="Xia D."/>
            <person name="Echaide I.E."/>
            <person name="Farber M."/>
            <person name="Gahlot S."/>
            <person name="Gamble J."/>
            <person name="Gupta D."/>
            <person name="Gupta Y."/>
            <person name="Jackson L."/>
            <person name="Malandrin L."/>
            <person name="Malas T.B."/>
            <person name="Moussa E."/>
            <person name="Nair M."/>
            <person name="Reid A.J."/>
            <person name="Sanders M."/>
            <person name="Sharma J."/>
            <person name="Tracey A."/>
            <person name="Quail M.A."/>
            <person name="Weir W."/>
            <person name="Wastling J.M."/>
            <person name="Hall N."/>
            <person name="Willadsen P."/>
            <person name="Lingelbach K."/>
            <person name="Shiels B."/>
            <person name="Tait A."/>
            <person name="Berriman M."/>
            <person name="Allred D.R."/>
            <person name="Pain A."/>
        </authorList>
    </citation>
    <scope>NUCLEOTIDE SEQUENCE</scope>
    <source>
        <strain evidence="2">1802A</strain>
    </source>
</reference>
<name>A0AAD9G6S9_BABDI</name>